<dbReference type="EMBL" id="CM042013">
    <property type="protein sequence ID" value="KAI3740449.1"/>
    <property type="molecule type" value="Genomic_DNA"/>
</dbReference>
<protein>
    <submittedName>
        <fullName evidence="1">Uncharacterized protein</fullName>
    </submittedName>
</protein>
<dbReference type="Proteomes" id="UP001055811">
    <property type="component" value="Linkage Group LG05"/>
</dbReference>
<evidence type="ECO:0000313" key="1">
    <source>
        <dbReference type="EMBL" id="KAI3740449.1"/>
    </source>
</evidence>
<gene>
    <name evidence="1" type="ORF">L2E82_30878</name>
</gene>
<organism evidence="1 2">
    <name type="scientific">Cichorium intybus</name>
    <name type="common">Chicory</name>
    <dbReference type="NCBI Taxonomy" id="13427"/>
    <lineage>
        <taxon>Eukaryota</taxon>
        <taxon>Viridiplantae</taxon>
        <taxon>Streptophyta</taxon>
        <taxon>Embryophyta</taxon>
        <taxon>Tracheophyta</taxon>
        <taxon>Spermatophyta</taxon>
        <taxon>Magnoliopsida</taxon>
        <taxon>eudicotyledons</taxon>
        <taxon>Gunneridae</taxon>
        <taxon>Pentapetalae</taxon>
        <taxon>asterids</taxon>
        <taxon>campanulids</taxon>
        <taxon>Asterales</taxon>
        <taxon>Asteraceae</taxon>
        <taxon>Cichorioideae</taxon>
        <taxon>Cichorieae</taxon>
        <taxon>Cichoriinae</taxon>
        <taxon>Cichorium</taxon>
    </lineage>
</organism>
<comment type="caution">
    <text evidence="1">The sequence shown here is derived from an EMBL/GenBank/DDBJ whole genome shotgun (WGS) entry which is preliminary data.</text>
</comment>
<keyword evidence="2" id="KW-1185">Reference proteome</keyword>
<proteinExistence type="predicted"/>
<name>A0ACB9D1K5_CICIN</name>
<reference evidence="1 2" key="2">
    <citation type="journal article" date="2022" name="Mol. Ecol. Resour.">
        <title>The genomes of chicory, endive, great burdock and yacon provide insights into Asteraceae paleo-polyploidization history and plant inulin production.</title>
        <authorList>
            <person name="Fan W."/>
            <person name="Wang S."/>
            <person name="Wang H."/>
            <person name="Wang A."/>
            <person name="Jiang F."/>
            <person name="Liu H."/>
            <person name="Zhao H."/>
            <person name="Xu D."/>
            <person name="Zhang Y."/>
        </authorList>
    </citation>
    <scope>NUCLEOTIDE SEQUENCE [LARGE SCALE GENOMIC DNA]</scope>
    <source>
        <strain evidence="2">cv. Punajuju</strain>
        <tissue evidence="1">Leaves</tissue>
    </source>
</reference>
<sequence length="106" mass="11578">MCFLQLGVEIRLCIRESLFQLAQSALKRQYDTVSSNEPNVVTKERLATTKSSATTSEGETKTNPIDRAVAHLLFHRPPELSVLSLESPSSGSTVANEGSSRSLLPF</sequence>
<accession>A0ACB9D1K5</accession>
<evidence type="ECO:0000313" key="2">
    <source>
        <dbReference type="Proteomes" id="UP001055811"/>
    </source>
</evidence>
<reference evidence="2" key="1">
    <citation type="journal article" date="2022" name="Mol. Ecol. Resour.">
        <title>The genomes of chicory, endive, great burdock and yacon provide insights into Asteraceae palaeo-polyploidization history and plant inulin production.</title>
        <authorList>
            <person name="Fan W."/>
            <person name="Wang S."/>
            <person name="Wang H."/>
            <person name="Wang A."/>
            <person name="Jiang F."/>
            <person name="Liu H."/>
            <person name="Zhao H."/>
            <person name="Xu D."/>
            <person name="Zhang Y."/>
        </authorList>
    </citation>
    <scope>NUCLEOTIDE SEQUENCE [LARGE SCALE GENOMIC DNA]</scope>
    <source>
        <strain evidence="2">cv. Punajuju</strain>
    </source>
</reference>